<feature type="repeat" description="ANK" evidence="1">
    <location>
        <begin position="280"/>
        <end position="312"/>
    </location>
</feature>
<accession>A0A2R5GDQ8</accession>
<dbReference type="Proteomes" id="UP000241890">
    <property type="component" value="Unassembled WGS sequence"/>
</dbReference>
<dbReference type="InterPro" id="IPR051130">
    <property type="entry name" value="Mito_struct-func_regulator"/>
</dbReference>
<dbReference type="SUPFAM" id="SSF48403">
    <property type="entry name" value="Ankyrin repeat"/>
    <property type="match status" value="1"/>
</dbReference>
<dbReference type="InterPro" id="IPR002110">
    <property type="entry name" value="Ankyrin_rpt"/>
</dbReference>
<dbReference type="GO" id="GO:0016301">
    <property type="term" value="F:kinase activity"/>
    <property type="evidence" value="ECO:0007669"/>
    <property type="project" value="UniProtKB-KW"/>
</dbReference>
<dbReference type="PANTHER" id="PTHR43173">
    <property type="entry name" value="ABC1 FAMILY PROTEIN"/>
    <property type="match status" value="1"/>
</dbReference>
<dbReference type="InterPro" id="IPR004147">
    <property type="entry name" value="ABC1_dom"/>
</dbReference>
<dbReference type="Pfam" id="PF03109">
    <property type="entry name" value="ABC1"/>
    <property type="match status" value="1"/>
</dbReference>
<keyword evidence="1" id="KW-0040">ANK repeat</keyword>
<proteinExistence type="predicted"/>
<keyword evidence="4" id="KW-0808">Transferase</keyword>
<feature type="region of interest" description="Disordered" evidence="2">
    <location>
        <begin position="194"/>
        <end position="232"/>
    </location>
</feature>
<dbReference type="Gene3D" id="1.10.510.10">
    <property type="entry name" value="Transferase(Phosphotransferase) domain 1"/>
    <property type="match status" value="1"/>
</dbReference>
<dbReference type="Gene3D" id="1.25.40.20">
    <property type="entry name" value="Ankyrin repeat-containing domain"/>
    <property type="match status" value="1"/>
</dbReference>
<comment type="caution">
    <text evidence="4">The sequence shown here is derived from an EMBL/GenBank/DDBJ whole genome shotgun (WGS) entry which is preliminary data.</text>
</comment>
<gene>
    <name evidence="4" type="ORF">FCC1311_053052</name>
</gene>
<dbReference type="SUPFAM" id="SSF56112">
    <property type="entry name" value="Protein kinase-like (PK-like)"/>
    <property type="match status" value="1"/>
</dbReference>
<dbReference type="InterPro" id="IPR011009">
    <property type="entry name" value="Kinase-like_dom_sf"/>
</dbReference>
<sequence>MEHVRGDDELLQDILAGVEAASWACAILFSLWVVGLGRKPTECAETGLPKKLREGLHGQWFEIAGTHGFPGRGLRSALRRDPSRYSLSFQFTNTGTDVMDAVMTTTDCPEDGGSPSDKHVIHVLSKESKPSRDKLIRCMQVVLGLGFSLQDLGPLSNCQYVSQKSAFSTVRRYGILTSRETKFNSEAGFNMSYNYARGRRGTRQTEQSTAERTDQSPGSSAQKESGNPVSPEIFRDQVDNDLEYRTFAKFFDGCVRGEQRFVADFIDREPLWTLARHKRTLWTGLHFAAYNGYSELVSYFLGKGSNPCARSARGESPLAVALNGMLRHIGERMRWDDGSSCVFDLREGDETYSHKPHSLERYEETVRKLHGISMSPREREAWGHIKRDGNNLHTPEFPIVHSQFSMHHVLVMDMMEGCVPLLEYLAKPTFPIKLILTRLGRIHLRNEFMDGLVHCDLHPGNIMIRPDNGRIVLLDFGLVGELTESDRVGTTLAMLAGITSHADVSVDVFLTNYIQDSEFVFADPDLRARFVVAMLPLFRTHMSTSGSWDFAEFSADYTRVLTDFDLGLTSCWYTLEMSVIHIVSTLALLQPEAAFKDAVWQLLHAEHEALLNNIAGSEYYDRLEGPLRRKFEWAKIFQRNS</sequence>
<feature type="compositionally biased region" description="Polar residues" evidence="2">
    <location>
        <begin position="215"/>
        <end position="228"/>
    </location>
</feature>
<dbReference type="PANTHER" id="PTHR43173:SF19">
    <property type="entry name" value="AARF DOMAIN-CONTAINING PROTEIN KINASE 1"/>
    <property type="match status" value="1"/>
</dbReference>
<dbReference type="AlphaFoldDB" id="A0A2R5GDQ8"/>
<keyword evidence="4" id="KW-0418">Kinase</keyword>
<protein>
    <submittedName>
        <fullName evidence="4">Protein ACTIVITY OF BC1 COMPLEX KINASE 3, chloroplastic</fullName>
    </submittedName>
</protein>
<keyword evidence="5" id="KW-1185">Reference proteome</keyword>
<evidence type="ECO:0000259" key="3">
    <source>
        <dbReference type="Pfam" id="PF03109"/>
    </source>
</evidence>
<evidence type="ECO:0000256" key="2">
    <source>
        <dbReference type="SAM" id="MobiDB-lite"/>
    </source>
</evidence>
<evidence type="ECO:0000313" key="5">
    <source>
        <dbReference type="Proteomes" id="UP000241890"/>
    </source>
</evidence>
<organism evidence="4 5">
    <name type="scientific">Hondaea fermentalgiana</name>
    <dbReference type="NCBI Taxonomy" id="2315210"/>
    <lineage>
        <taxon>Eukaryota</taxon>
        <taxon>Sar</taxon>
        <taxon>Stramenopiles</taxon>
        <taxon>Bigyra</taxon>
        <taxon>Labyrinthulomycetes</taxon>
        <taxon>Thraustochytrida</taxon>
        <taxon>Thraustochytriidae</taxon>
        <taxon>Hondaea</taxon>
    </lineage>
</organism>
<evidence type="ECO:0000313" key="4">
    <source>
        <dbReference type="EMBL" id="GBG29082.1"/>
    </source>
</evidence>
<dbReference type="InParanoid" id="A0A2R5GDQ8"/>
<dbReference type="InterPro" id="IPR036770">
    <property type="entry name" value="Ankyrin_rpt-contain_sf"/>
</dbReference>
<name>A0A2R5GDQ8_9STRA</name>
<dbReference type="PROSITE" id="PS50088">
    <property type="entry name" value="ANK_REPEAT"/>
    <property type="match status" value="1"/>
</dbReference>
<evidence type="ECO:0000256" key="1">
    <source>
        <dbReference type="PROSITE-ProRule" id="PRU00023"/>
    </source>
</evidence>
<feature type="domain" description="ABC1 atypical kinase-like" evidence="3">
    <location>
        <begin position="388"/>
        <end position="494"/>
    </location>
</feature>
<dbReference type="OrthoDB" id="427480at2759"/>
<dbReference type="EMBL" id="BEYU01000052">
    <property type="protein sequence ID" value="GBG29082.1"/>
    <property type="molecule type" value="Genomic_DNA"/>
</dbReference>
<reference evidence="4 5" key="1">
    <citation type="submission" date="2017-12" db="EMBL/GenBank/DDBJ databases">
        <title>Sequencing, de novo assembly and annotation of complete genome of a new Thraustochytrid species, strain FCC1311.</title>
        <authorList>
            <person name="Sedici K."/>
            <person name="Godart F."/>
            <person name="Aiese Cigliano R."/>
            <person name="Sanseverino W."/>
            <person name="Barakat M."/>
            <person name="Ortet P."/>
            <person name="Marechal E."/>
            <person name="Cagnac O."/>
            <person name="Amato A."/>
        </authorList>
    </citation>
    <scope>NUCLEOTIDE SEQUENCE [LARGE SCALE GENOMIC DNA]</scope>
</reference>